<name>A0A812RSU2_SYMPI</name>
<gene>
    <name evidence="2" type="ORF">SPIL2461_LOCUS11168</name>
</gene>
<keyword evidence="3" id="KW-1185">Reference proteome</keyword>
<feature type="compositionally biased region" description="Basic and acidic residues" evidence="1">
    <location>
        <begin position="36"/>
        <end position="46"/>
    </location>
</feature>
<sequence>REDSDDGAGAEAPASPGGQSFRSTLPGGSSDEEGENEKKNEKKKKEALLSFFTSRSEDDLRLELADMEEGQFQLLVSKINTHGKFAAYCRQVCEYLGITEEEQQGDNPEWTFACDDGDPIEDVVDFMRHIGLVMPETEAGQAPQKPLGDLGPLGEVPSGLPNEAPVTEEAEVPSVASAMLPTGAICGTTKRGSSDRRS</sequence>
<feature type="region of interest" description="Disordered" evidence="1">
    <location>
        <begin position="1"/>
        <end position="46"/>
    </location>
</feature>
<evidence type="ECO:0000313" key="2">
    <source>
        <dbReference type="EMBL" id="CAE7454892.1"/>
    </source>
</evidence>
<comment type="caution">
    <text evidence="2">The sequence shown here is derived from an EMBL/GenBank/DDBJ whole genome shotgun (WGS) entry which is preliminary data.</text>
</comment>
<feature type="region of interest" description="Disordered" evidence="1">
    <location>
        <begin position="138"/>
        <end position="198"/>
    </location>
</feature>
<evidence type="ECO:0000313" key="3">
    <source>
        <dbReference type="Proteomes" id="UP000649617"/>
    </source>
</evidence>
<feature type="compositionally biased region" description="Low complexity" evidence="1">
    <location>
        <begin position="9"/>
        <end position="18"/>
    </location>
</feature>
<dbReference type="AlphaFoldDB" id="A0A812RSU2"/>
<evidence type="ECO:0000256" key="1">
    <source>
        <dbReference type="SAM" id="MobiDB-lite"/>
    </source>
</evidence>
<organism evidence="2 3">
    <name type="scientific">Symbiodinium pilosum</name>
    <name type="common">Dinoflagellate</name>
    <dbReference type="NCBI Taxonomy" id="2952"/>
    <lineage>
        <taxon>Eukaryota</taxon>
        <taxon>Sar</taxon>
        <taxon>Alveolata</taxon>
        <taxon>Dinophyceae</taxon>
        <taxon>Suessiales</taxon>
        <taxon>Symbiodiniaceae</taxon>
        <taxon>Symbiodinium</taxon>
    </lineage>
</organism>
<accession>A0A812RSU2</accession>
<dbReference type="EMBL" id="CAJNIZ010021697">
    <property type="protein sequence ID" value="CAE7454892.1"/>
    <property type="molecule type" value="Genomic_DNA"/>
</dbReference>
<reference evidence="2" key="1">
    <citation type="submission" date="2021-02" db="EMBL/GenBank/DDBJ databases">
        <authorList>
            <person name="Dougan E. K."/>
            <person name="Rhodes N."/>
            <person name="Thang M."/>
            <person name="Chan C."/>
        </authorList>
    </citation>
    <scope>NUCLEOTIDE SEQUENCE</scope>
</reference>
<protein>
    <submittedName>
        <fullName evidence="2">Uncharacterized protein</fullName>
    </submittedName>
</protein>
<proteinExistence type="predicted"/>
<feature type="non-terminal residue" evidence="2">
    <location>
        <position position="1"/>
    </location>
</feature>
<dbReference type="Proteomes" id="UP000649617">
    <property type="component" value="Unassembled WGS sequence"/>
</dbReference>